<feature type="compositionally biased region" description="Basic residues" evidence="1">
    <location>
        <begin position="235"/>
        <end position="244"/>
    </location>
</feature>
<feature type="region of interest" description="Disordered" evidence="1">
    <location>
        <begin position="78"/>
        <end position="123"/>
    </location>
</feature>
<feature type="region of interest" description="Disordered" evidence="1">
    <location>
        <begin position="1"/>
        <end position="31"/>
    </location>
</feature>
<dbReference type="Proteomes" id="UP000248349">
    <property type="component" value="Unassembled WGS sequence"/>
</dbReference>
<dbReference type="STRING" id="1450539.A0A318ZT49"/>
<evidence type="ECO:0000313" key="3">
    <source>
        <dbReference type="Proteomes" id="UP000248349"/>
    </source>
</evidence>
<feature type="region of interest" description="Disordered" evidence="1">
    <location>
        <begin position="230"/>
        <end position="263"/>
    </location>
</feature>
<proteinExistence type="predicted"/>
<dbReference type="OrthoDB" id="4489569at2759"/>
<dbReference type="AlphaFoldDB" id="A0A318ZT49"/>
<dbReference type="EMBL" id="KZ821218">
    <property type="protein sequence ID" value="PYH49875.1"/>
    <property type="molecule type" value="Genomic_DNA"/>
</dbReference>
<evidence type="ECO:0000256" key="1">
    <source>
        <dbReference type="SAM" id="MobiDB-lite"/>
    </source>
</evidence>
<name>A0A318ZT49_9EURO</name>
<feature type="compositionally biased region" description="Basic and acidic residues" evidence="1">
    <location>
        <begin position="78"/>
        <end position="97"/>
    </location>
</feature>
<keyword evidence="3" id="KW-1185">Reference proteome</keyword>
<organism evidence="2 3">
    <name type="scientific">Aspergillus saccharolyticus JOP 1030-1</name>
    <dbReference type="NCBI Taxonomy" id="1450539"/>
    <lineage>
        <taxon>Eukaryota</taxon>
        <taxon>Fungi</taxon>
        <taxon>Dikarya</taxon>
        <taxon>Ascomycota</taxon>
        <taxon>Pezizomycotina</taxon>
        <taxon>Eurotiomycetes</taxon>
        <taxon>Eurotiomycetidae</taxon>
        <taxon>Eurotiales</taxon>
        <taxon>Aspergillaceae</taxon>
        <taxon>Aspergillus</taxon>
        <taxon>Aspergillus subgen. Circumdati</taxon>
    </lineage>
</organism>
<gene>
    <name evidence="2" type="ORF">BP01DRAFT_378484</name>
</gene>
<accession>A0A318ZT49</accession>
<sequence length="702" mass="80040">MSNRLSLHDLKEDKKILDQLNNKEQSPEVTPEMFFNTPEDKMQLSENELRVLELDAENASLKSQLLELNKALTDTERNLHSHERQLHQARKDLSESKKRGKRHQRNLKSAEREVSQLRGRSAKQEALVHEAREICREFSQDPQHREMTMAQLQAQALESSQSVEYFKRQIHRDINTDSYSTDDESLEGLKESLKEENSYLKEKLRRAVRMATDQDQQIERTMKFMAEQGLAKDTKKSHKKHNKKNNNLGDEEMVDISDPKSQSKALQGFSQKLAAFTAYANSIPEFDSDIRMHEDPVFQTGPSNKWWKGGIPDHRTKKMNATPPHGWHNRHLDFREKRPEEEDVNEWLDGAGELKVKEVCLPPPTPTEPQCQLRSRKRGFAALGLDDVAMVTDAVAEVKDNFKRLRLADIGSTHTWPSEKPDSGFMTLAKMLDDMDVSRRYLEEVTPETALEHFLLIIQDAMKAKMNRTPSIEELLQQVVLYLQESSKEAQASQQAQQAEAMSAQPRPPPLVPKARIISIQPPAEQASAAPARFLSREKTRYVGPSYLPPKHKPTPLRYSFPPTAKEWTNLSANIDFKTELDVQNPKLTEPQEYTLHPTEPPRDFRKFGGALDFKPPSRSGTFTYTYVSVFAAVCALTYICASRLLSGTLGPGESSLWIHSNEVPLELLRLMRSSQIPHDSYMQLVQYGAAKLADINPGMLG</sequence>
<reference evidence="2 3" key="1">
    <citation type="submission" date="2016-12" db="EMBL/GenBank/DDBJ databases">
        <title>The genomes of Aspergillus section Nigri reveals drivers in fungal speciation.</title>
        <authorList>
            <consortium name="DOE Joint Genome Institute"/>
            <person name="Vesth T.C."/>
            <person name="Nybo J."/>
            <person name="Theobald S."/>
            <person name="Brandl J."/>
            <person name="Frisvad J.C."/>
            <person name="Nielsen K.F."/>
            <person name="Lyhne E.K."/>
            <person name="Kogle M.E."/>
            <person name="Kuo A."/>
            <person name="Riley R."/>
            <person name="Clum A."/>
            <person name="Nolan M."/>
            <person name="Lipzen A."/>
            <person name="Salamov A."/>
            <person name="Henrissat B."/>
            <person name="Wiebenga A."/>
            <person name="De Vries R.P."/>
            <person name="Grigoriev I.V."/>
            <person name="Mortensen U.H."/>
            <person name="Andersen M.R."/>
            <person name="Baker S.E."/>
        </authorList>
    </citation>
    <scope>NUCLEOTIDE SEQUENCE [LARGE SCALE GENOMIC DNA]</scope>
    <source>
        <strain evidence="2 3">JOP 1030-1</strain>
    </source>
</reference>
<dbReference type="RefSeq" id="XP_025435857.1">
    <property type="nucleotide sequence ID" value="XM_025577065.1"/>
</dbReference>
<dbReference type="GeneID" id="37078294"/>
<evidence type="ECO:0000313" key="2">
    <source>
        <dbReference type="EMBL" id="PYH49875.1"/>
    </source>
</evidence>
<feature type="compositionally biased region" description="Basic and acidic residues" evidence="1">
    <location>
        <begin position="1"/>
        <end position="17"/>
    </location>
</feature>
<protein>
    <submittedName>
        <fullName evidence="2">Uncharacterized protein</fullName>
    </submittedName>
</protein>
<feature type="compositionally biased region" description="Polar residues" evidence="1">
    <location>
        <begin position="19"/>
        <end position="28"/>
    </location>
</feature>